<keyword evidence="10" id="KW-0206">Cytoskeleton</keyword>
<feature type="domain" description="Dynein regulatory complex subunit 7 C-terminal" evidence="16">
    <location>
        <begin position="746"/>
        <end position="853"/>
    </location>
</feature>
<evidence type="ECO:0000313" key="17">
    <source>
        <dbReference type="EMBL" id="CAK6981861.1"/>
    </source>
</evidence>
<evidence type="ECO:0000256" key="7">
    <source>
        <dbReference type="ARBA" id="ARBA00022871"/>
    </source>
</evidence>
<dbReference type="AlphaFoldDB" id="A0AAV1QC79"/>
<dbReference type="GO" id="GO:0030154">
    <property type="term" value="P:cell differentiation"/>
    <property type="evidence" value="ECO:0007669"/>
    <property type="project" value="UniProtKB-KW"/>
</dbReference>
<dbReference type="PANTHER" id="PTHR35249">
    <property type="entry name" value="DYNEIN REGULATORY COMPLEX SUBUNIT 7"/>
    <property type="match status" value="1"/>
</dbReference>
<dbReference type="SUPFAM" id="SSF54001">
    <property type="entry name" value="Cysteine proteinases"/>
    <property type="match status" value="1"/>
</dbReference>
<evidence type="ECO:0000256" key="11">
    <source>
        <dbReference type="ARBA" id="ARBA00023273"/>
    </source>
</evidence>
<keyword evidence="6" id="KW-0282">Flagellum</keyword>
<dbReference type="GO" id="GO:0031514">
    <property type="term" value="C:motile cilium"/>
    <property type="evidence" value="ECO:0007669"/>
    <property type="project" value="TreeGrafter"/>
</dbReference>
<evidence type="ECO:0000256" key="9">
    <source>
        <dbReference type="ARBA" id="ARBA00023069"/>
    </source>
</evidence>
<evidence type="ECO:0000256" key="3">
    <source>
        <dbReference type="ARBA" id="ARBA00021303"/>
    </source>
</evidence>
<proteinExistence type="inferred from homology"/>
<dbReference type="Proteomes" id="UP001314229">
    <property type="component" value="Unassembled WGS sequence"/>
</dbReference>
<feature type="domain" description="CEP76/DRC7 peptidase-like" evidence="14">
    <location>
        <begin position="281"/>
        <end position="353"/>
    </location>
</feature>
<dbReference type="EMBL" id="CAWUFR010000909">
    <property type="protein sequence ID" value="CAK6981861.1"/>
    <property type="molecule type" value="Genomic_DNA"/>
</dbReference>
<evidence type="ECO:0000256" key="4">
    <source>
        <dbReference type="ARBA" id="ARBA00022490"/>
    </source>
</evidence>
<keyword evidence="8" id="KW-0175">Coiled coil</keyword>
<evidence type="ECO:0000256" key="2">
    <source>
        <dbReference type="ARBA" id="ARBA00010738"/>
    </source>
</evidence>
<feature type="domain" description="Dynein regulatory complex subunit 7 MORN" evidence="15">
    <location>
        <begin position="415"/>
        <end position="698"/>
    </location>
</feature>
<sequence>MSPLPWRRSSCFVVETVRLLTRIRQMESHDEEQCNRAEEEIIIISDLHVSAPQDLLRSLEKTDESLPESYRVNSSDETRLLDVALNFQRQYSHLFPERKALLLCPANECGVKKFVSTTLQPTLSIHPELFTWDGCASFVANFLSLEPLEPPVELPRYLFSSTSVLQSQRATCFEFSSLLCSLLLGANYDAYCVSGYAVREMCLLDQSLQDCPLLDTQAKVVTSEQEQQDNKYTVKPLRQLKSHFVMQQEKKKQEAEAVLLHRQTLQESGPPPADPLWGLRVHCWVLVLAGSRSVQENFFIDPLTGKSYDTANSNFLGIESVWNDLNYYVNMQDCRNGCTDMLFDLDDVNLWEPVLFGATSRKQLIVDVMKKKESRLLSRMNNDDEEEQQPRAFEMPRSWISPICISKKDVERRWPAGQRTSHYSRAKLEEFSPYLRSDGLLTRLTCYTHLDCESVVSVKEWYRHRNDHLEEREVNHVDNFTVERFTRGRRFHLLFHRYAHLSAADTERQMEFSSVRVDGLVRRVEAPGEMTETFEGRDDFLFFRRSVFHPHVQFTDDDVTLKPEEQPPTKVVERFHRNRKRPAGEDVAERVFLLAQRRVEVTYHLEDHRFIPSKRSFIKPRESTEEQKEEQFTADMVSSFQVDPAEQPVQTLALYDMLVVLMEDEKKVLLQIKESQKEVRDIVACRQQEETNIQLLFSPWTTTGAAKAHSQRLEMERVAAEEQRWLQEKEQDLLAPLMMSLDNTETLSPSDAQQLYQNCLQDFKLRLVEQANLIQERYEQETEELQEKQLWYQKNQLNMNQNQKQEYQNYCCMKTLQIHTAKKRLSIHRDSAPQKLRALDQRLKRDARLAPHLLS</sequence>
<keyword evidence="9" id="KW-0969">Cilium</keyword>
<organism evidence="17 18">
    <name type="scientific">Scomber scombrus</name>
    <name type="common">Atlantic mackerel</name>
    <name type="synonym">Scomber vernalis</name>
    <dbReference type="NCBI Taxonomy" id="13677"/>
    <lineage>
        <taxon>Eukaryota</taxon>
        <taxon>Metazoa</taxon>
        <taxon>Chordata</taxon>
        <taxon>Craniata</taxon>
        <taxon>Vertebrata</taxon>
        <taxon>Euteleostomi</taxon>
        <taxon>Actinopterygii</taxon>
        <taxon>Neopterygii</taxon>
        <taxon>Teleostei</taxon>
        <taxon>Neoteleostei</taxon>
        <taxon>Acanthomorphata</taxon>
        <taxon>Pelagiaria</taxon>
        <taxon>Scombriformes</taxon>
        <taxon>Scombridae</taxon>
        <taxon>Scomber</taxon>
    </lineage>
</organism>
<evidence type="ECO:0000313" key="18">
    <source>
        <dbReference type="Proteomes" id="UP001314229"/>
    </source>
</evidence>
<accession>A0AAV1QC79</accession>
<evidence type="ECO:0000256" key="13">
    <source>
        <dbReference type="ARBA" id="ARBA00031733"/>
    </source>
</evidence>
<evidence type="ECO:0000256" key="1">
    <source>
        <dbReference type="ARBA" id="ARBA00004611"/>
    </source>
</evidence>
<evidence type="ECO:0000256" key="5">
    <source>
        <dbReference type="ARBA" id="ARBA00022782"/>
    </source>
</evidence>
<evidence type="ECO:0000259" key="16">
    <source>
        <dbReference type="Pfam" id="PF24671"/>
    </source>
</evidence>
<keyword evidence="18" id="KW-1185">Reference proteome</keyword>
<dbReference type="InterPro" id="IPR033551">
    <property type="entry name" value="DRC7/lobo"/>
</dbReference>
<evidence type="ECO:0000256" key="10">
    <source>
        <dbReference type="ARBA" id="ARBA00023212"/>
    </source>
</evidence>
<evidence type="ECO:0000256" key="6">
    <source>
        <dbReference type="ARBA" id="ARBA00022846"/>
    </source>
</evidence>
<dbReference type="InterPro" id="IPR056290">
    <property type="entry name" value="CEPT76/DRC7_peptidase-like_dom"/>
</dbReference>
<evidence type="ECO:0000259" key="14">
    <source>
        <dbReference type="Pfam" id="PF24656"/>
    </source>
</evidence>
<keyword evidence="7" id="KW-0744">Spermatogenesis</keyword>
<comment type="caution">
    <text evidence="17">The sequence shown here is derived from an EMBL/GenBank/DDBJ whole genome shotgun (WGS) entry which is preliminary data.</text>
</comment>
<evidence type="ECO:0000256" key="8">
    <source>
        <dbReference type="ARBA" id="ARBA00023054"/>
    </source>
</evidence>
<dbReference type="Pfam" id="PF24656">
    <property type="entry name" value="CEPT76_peptidase"/>
    <property type="match status" value="1"/>
</dbReference>
<keyword evidence="4" id="KW-0963">Cytoplasm</keyword>
<comment type="similarity">
    <text evidence="2">Belongs to the DRC7 family.</text>
</comment>
<dbReference type="Pfam" id="PF24671">
    <property type="entry name" value="DRC7_C"/>
    <property type="match status" value="1"/>
</dbReference>
<dbReference type="InterPro" id="IPR056292">
    <property type="entry name" value="DRC7_C"/>
</dbReference>
<dbReference type="PANTHER" id="PTHR35249:SF2">
    <property type="entry name" value="DYNEIN REGULATORY COMPLEX SUBUNIT 7"/>
    <property type="match status" value="1"/>
</dbReference>
<dbReference type="Pfam" id="PF24667">
    <property type="entry name" value="MORN_DRC7"/>
    <property type="match status" value="1"/>
</dbReference>
<keyword evidence="11" id="KW-0966">Cell projection</keyword>
<comment type="subcellular location">
    <subcellularLocation>
        <location evidence="1">Cytoplasm</location>
        <location evidence="1">Cytoskeleton</location>
        <location evidence="1">Flagellum axoneme</location>
    </subcellularLocation>
</comment>
<dbReference type="GO" id="GO:0007283">
    <property type="term" value="P:spermatogenesis"/>
    <property type="evidence" value="ECO:0007669"/>
    <property type="project" value="UniProtKB-KW"/>
</dbReference>
<evidence type="ECO:0000259" key="15">
    <source>
        <dbReference type="Pfam" id="PF24667"/>
    </source>
</evidence>
<gene>
    <name evidence="17" type="ORF">FSCOSCO3_A009605</name>
</gene>
<name>A0AAV1QC79_SCOSC</name>
<keyword evidence="5" id="KW-0221">Differentiation</keyword>
<protein>
    <recommendedName>
        <fullName evidence="3">Dynein regulatory complex subunit 7</fullName>
    </recommendedName>
    <alternativeName>
        <fullName evidence="12">Coiled-coil domain-containing protein 135</fullName>
    </alternativeName>
    <alternativeName>
        <fullName evidence="13">Coiled-coil domain-containing protein lobo homolog</fullName>
    </alternativeName>
</protein>
<dbReference type="InterPro" id="IPR056291">
    <property type="entry name" value="MORN_DRC7"/>
</dbReference>
<dbReference type="InterPro" id="IPR038765">
    <property type="entry name" value="Papain-like_cys_pep_sf"/>
</dbReference>
<reference evidence="17 18" key="1">
    <citation type="submission" date="2024-01" db="EMBL/GenBank/DDBJ databases">
        <authorList>
            <person name="Alioto T."/>
            <person name="Alioto T."/>
            <person name="Gomez Garrido J."/>
        </authorList>
    </citation>
    <scope>NUCLEOTIDE SEQUENCE [LARGE SCALE GENOMIC DNA]</scope>
</reference>
<evidence type="ECO:0000256" key="12">
    <source>
        <dbReference type="ARBA" id="ARBA00031627"/>
    </source>
</evidence>
<dbReference type="GO" id="GO:0030317">
    <property type="term" value="P:flagellated sperm motility"/>
    <property type="evidence" value="ECO:0007669"/>
    <property type="project" value="TreeGrafter"/>
</dbReference>